<dbReference type="PANTHER" id="PTHR43201">
    <property type="entry name" value="ACYL-COA SYNTHETASE"/>
    <property type="match status" value="1"/>
</dbReference>
<dbReference type="InterPro" id="IPR000873">
    <property type="entry name" value="AMP-dep_synth/lig_dom"/>
</dbReference>
<dbReference type="InterPro" id="IPR025110">
    <property type="entry name" value="AMP-bd_C"/>
</dbReference>
<dbReference type="CDD" id="cd05941">
    <property type="entry name" value="MCS"/>
    <property type="match status" value="1"/>
</dbReference>
<dbReference type="PANTHER" id="PTHR43201:SF8">
    <property type="entry name" value="ACYL-COA SYNTHETASE FAMILY MEMBER 3"/>
    <property type="match status" value="1"/>
</dbReference>
<dbReference type="OrthoDB" id="9778383at2"/>
<comment type="similarity">
    <text evidence="1">Belongs to the ATP-dependent AMP-binding enzyme family.</text>
</comment>
<dbReference type="GO" id="GO:0006631">
    <property type="term" value="P:fatty acid metabolic process"/>
    <property type="evidence" value="ECO:0007669"/>
    <property type="project" value="TreeGrafter"/>
</dbReference>
<dbReference type="InterPro" id="IPR042099">
    <property type="entry name" value="ANL_N_sf"/>
</dbReference>
<reference evidence="5" key="1">
    <citation type="submission" date="2016-10" db="EMBL/GenBank/DDBJ databases">
        <authorList>
            <person name="Varghese N."/>
            <person name="Submissions S."/>
        </authorList>
    </citation>
    <scope>NUCLEOTIDE SEQUENCE [LARGE SCALE GENOMIC DNA]</scope>
    <source>
        <strain evidence="5">DSM 24740</strain>
    </source>
</reference>
<keyword evidence="5" id="KW-1185">Reference proteome</keyword>
<evidence type="ECO:0000313" key="4">
    <source>
        <dbReference type="EMBL" id="SER17095.1"/>
    </source>
</evidence>
<dbReference type="STRING" id="478744.SAMN05444359_12663"/>
<dbReference type="Pfam" id="PF13193">
    <property type="entry name" value="AMP-binding_C"/>
    <property type="match status" value="1"/>
</dbReference>
<accession>A0A1H9M0X1</accession>
<protein>
    <submittedName>
        <fullName evidence="4">Malonyl-CoA/methylmalonyl-CoA synthetase</fullName>
    </submittedName>
</protein>
<dbReference type="Gene3D" id="3.30.300.30">
    <property type="match status" value="1"/>
</dbReference>
<dbReference type="InterPro" id="IPR045851">
    <property type="entry name" value="AMP-bd_C_sf"/>
</dbReference>
<dbReference type="Gene3D" id="3.40.50.12780">
    <property type="entry name" value="N-terminal domain of ligase-like"/>
    <property type="match status" value="1"/>
</dbReference>
<gene>
    <name evidence="4" type="ORF">SAMN05444359_12663</name>
</gene>
<dbReference type="RefSeq" id="WP_090171953.1">
    <property type="nucleotide sequence ID" value="NZ_FOFB01000026.1"/>
</dbReference>
<evidence type="ECO:0000259" key="2">
    <source>
        <dbReference type="Pfam" id="PF00501"/>
    </source>
</evidence>
<evidence type="ECO:0000259" key="3">
    <source>
        <dbReference type="Pfam" id="PF13193"/>
    </source>
</evidence>
<feature type="domain" description="AMP-dependent synthetase/ligase" evidence="2">
    <location>
        <begin position="7"/>
        <end position="369"/>
    </location>
</feature>
<dbReference type="InParanoid" id="A0A1H9M0X1"/>
<feature type="domain" description="AMP-binding enzyme C-terminal" evidence="3">
    <location>
        <begin position="420"/>
        <end position="493"/>
    </location>
</feature>
<evidence type="ECO:0000256" key="1">
    <source>
        <dbReference type="ARBA" id="ARBA00006432"/>
    </source>
</evidence>
<dbReference type="GO" id="GO:0031956">
    <property type="term" value="F:medium-chain fatty acid-CoA ligase activity"/>
    <property type="evidence" value="ECO:0007669"/>
    <property type="project" value="TreeGrafter"/>
</dbReference>
<dbReference type="Pfam" id="PF00501">
    <property type="entry name" value="AMP-binding"/>
    <property type="match status" value="1"/>
</dbReference>
<dbReference type="PROSITE" id="PS00455">
    <property type="entry name" value="AMP_BINDING"/>
    <property type="match status" value="1"/>
</dbReference>
<name>A0A1H9M0X1_9BACT</name>
<proteinExistence type="inferred from homology"/>
<organism evidence="4 5">
    <name type="scientific">Neolewinella agarilytica</name>
    <dbReference type="NCBI Taxonomy" id="478744"/>
    <lineage>
        <taxon>Bacteria</taxon>
        <taxon>Pseudomonadati</taxon>
        <taxon>Bacteroidota</taxon>
        <taxon>Saprospiria</taxon>
        <taxon>Saprospirales</taxon>
        <taxon>Lewinellaceae</taxon>
        <taxon>Neolewinella</taxon>
    </lineage>
</organism>
<sequence length="503" mass="56042">MQGLIDRAYGFTERQAIVSDGQIFTYGELLERSGSVAAALLAGREDLAEARVAFIVPPSFEYVMCQWGIWRAGGIAVPLCVDHPLPSLRYVLEDTAAEVLIVHEAYEELLKETAEELKIQLLPLREIPHESPSASLPTLAPADRAQLRAKRSRRAQILYTSGTTSLPKGVVTTHANIENQIKTLVDAWEWSADDRILNILPLHHVHGIINVLSCALWSGASCEFLPRFNAHTVWEKMASGAITRFMAVPTIYYKLISHWEKLDESDQTRLSAAARTLNLMISGSAALPVPTLERWREITGHTLLERYGMTEIGMGLSNSYRGERRPGHVGLPLPGVEMRLADAENNTIHLANVPGEIQIKGDSVFLEYWQKPEATAKAFTEDGWFLTGDVAELNDGLYRILGRDSVDIIKSGGYKISALEIEAVLLRHELVDECAIVGLPDEEWGEIIAAAIVSSATPDTTELTAWLRERIPAYRLPRRWLQLDELPRNTLGKVTKNELKKIF</sequence>
<dbReference type="Proteomes" id="UP000199021">
    <property type="component" value="Unassembled WGS sequence"/>
</dbReference>
<evidence type="ECO:0000313" key="5">
    <source>
        <dbReference type="Proteomes" id="UP000199021"/>
    </source>
</evidence>
<dbReference type="SUPFAM" id="SSF56801">
    <property type="entry name" value="Acetyl-CoA synthetase-like"/>
    <property type="match status" value="1"/>
</dbReference>
<dbReference type="AlphaFoldDB" id="A0A1H9M0X1"/>
<dbReference type="EMBL" id="FOFB01000026">
    <property type="protein sequence ID" value="SER17095.1"/>
    <property type="molecule type" value="Genomic_DNA"/>
</dbReference>
<dbReference type="InterPro" id="IPR020845">
    <property type="entry name" value="AMP-binding_CS"/>
</dbReference>